<accession>A0A1F6E9Z0</accession>
<proteinExistence type="predicted"/>
<keyword evidence="1" id="KW-0472">Membrane</keyword>
<dbReference type="AlphaFoldDB" id="A0A1F6E9Z0"/>
<organism evidence="2 3">
    <name type="scientific">Candidatus Kaiserbacteria bacterium RIFCSPHIGHO2_02_FULL_55_25</name>
    <dbReference type="NCBI Taxonomy" id="1798498"/>
    <lineage>
        <taxon>Bacteria</taxon>
        <taxon>Candidatus Kaiseribacteriota</taxon>
    </lineage>
</organism>
<sequence>MTTVDNRGQGPQEQAFVHRVHTVIEPPQYASVQPMPNYAVTRSATDWSSIALVGIIAIALLGLIGLGFYNFGCHDKACYDAVAAVGVARANASAGVPTDVGSNGTISACTGKCWDAQKVKAVADANARANFGSNSGTDTVNAVAPPNTVAAPAPEVKVIYVTPPALQRHSSTCSTCAGGLPADRVAACSRLGAGHRLIAAPDGNYHCLDVQGRRVRPNGQLVAAR</sequence>
<gene>
    <name evidence="2" type="ORF">A3C20_02570</name>
</gene>
<keyword evidence="1" id="KW-0812">Transmembrane</keyword>
<feature type="transmembrane region" description="Helical" evidence="1">
    <location>
        <begin position="47"/>
        <end position="69"/>
    </location>
</feature>
<dbReference type="Proteomes" id="UP000176914">
    <property type="component" value="Unassembled WGS sequence"/>
</dbReference>
<comment type="caution">
    <text evidence="2">The sequence shown here is derived from an EMBL/GenBank/DDBJ whole genome shotgun (WGS) entry which is preliminary data.</text>
</comment>
<evidence type="ECO:0000256" key="1">
    <source>
        <dbReference type="SAM" id="Phobius"/>
    </source>
</evidence>
<evidence type="ECO:0000313" key="2">
    <source>
        <dbReference type="EMBL" id="OGG70032.1"/>
    </source>
</evidence>
<evidence type="ECO:0000313" key="3">
    <source>
        <dbReference type="Proteomes" id="UP000176914"/>
    </source>
</evidence>
<name>A0A1F6E9Z0_9BACT</name>
<protein>
    <submittedName>
        <fullName evidence="2">Uncharacterized protein</fullName>
    </submittedName>
</protein>
<keyword evidence="1" id="KW-1133">Transmembrane helix</keyword>
<reference evidence="2 3" key="1">
    <citation type="journal article" date="2016" name="Nat. Commun.">
        <title>Thousands of microbial genomes shed light on interconnected biogeochemical processes in an aquifer system.</title>
        <authorList>
            <person name="Anantharaman K."/>
            <person name="Brown C.T."/>
            <person name="Hug L.A."/>
            <person name="Sharon I."/>
            <person name="Castelle C.J."/>
            <person name="Probst A.J."/>
            <person name="Thomas B.C."/>
            <person name="Singh A."/>
            <person name="Wilkins M.J."/>
            <person name="Karaoz U."/>
            <person name="Brodie E.L."/>
            <person name="Williams K.H."/>
            <person name="Hubbard S.S."/>
            <person name="Banfield J.F."/>
        </authorList>
    </citation>
    <scope>NUCLEOTIDE SEQUENCE [LARGE SCALE GENOMIC DNA]</scope>
</reference>
<dbReference type="EMBL" id="MFLL01000006">
    <property type="protein sequence ID" value="OGG70032.1"/>
    <property type="molecule type" value="Genomic_DNA"/>
</dbReference>